<dbReference type="InterPro" id="IPR036291">
    <property type="entry name" value="NAD(P)-bd_dom_sf"/>
</dbReference>
<name>A0AB38XPG2_9ACTO</name>
<dbReference type="InterPro" id="IPR020843">
    <property type="entry name" value="ER"/>
</dbReference>
<dbReference type="EC" id="1.3.1.95" evidence="2"/>
<dbReference type="InterPro" id="IPR013154">
    <property type="entry name" value="ADH-like_N"/>
</dbReference>
<proteinExistence type="predicted"/>
<accession>A0AB38XPG2</accession>
<dbReference type="Gene3D" id="3.40.50.720">
    <property type="entry name" value="NAD(P)-binding Rossmann-like Domain"/>
    <property type="match status" value="1"/>
</dbReference>
<dbReference type="SMART" id="SM00829">
    <property type="entry name" value="PKS_ER"/>
    <property type="match status" value="1"/>
</dbReference>
<dbReference type="AlphaFoldDB" id="A0AB38XPG2"/>
<keyword evidence="2" id="KW-0560">Oxidoreductase</keyword>
<dbReference type="Proteomes" id="UP001211044">
    <property type="component" value="Chromosome"/>
</dbReference>
<dbReference type="Pfam" id="PF08240">
    <property type="entry name" value="ADH_N"/>
    <property type="match status" value="1"/>
</dbReference>
<sequence length="321" mass="33002">MKAFLLEDRDGRAAGRVCEVGEDALGEGDALIRVEYSSVNYKDGLAASGKAPIARSLPLIGGCDVTGTIEQPGQTGLAVGTPVTVTGASLSEKHPGGYCEYVRVPSSWVTPLPQNMDTWTASALGTAGYAAALAVHKLQAVGLPDGPVAVTGASGGAGLLATALLAKAGREVHAFSRKDNVAELLQMAGAAQIESYPDFGHRPLEKSRWAGGVDVVGGTTLDWLLRSASTGASVAVIGNAAGNKLQTNVLPLILRGINVLGVSVTFLAPELRAQLWQNLAEGVSPDLLRALVHTVPLDEVGTALDTIAEANALGRTVVKVK</sequence>
<dbReference type="InterPro" id="IPR014188">
    <property type="entry name" value="Acrylyl-CoA_reductase_AcuI"/>
</dbReference>
<dbReference type="SUPFAM" id="SSF50129">
    <property type="entry name" value="GroES-like"/>
    <property type="match status" value="1"/>
</dbReference>
<dbReference type="NCBIfam" id="TIGR02823">
    <property type="entry name" value="oxido_YhdH"/>
    <property type="match status" value="1"/>
</dbReference>
<evidence type="ECO:0000259" key="1">
    <source>
        <dbReference type="SMART" id="SM00829"/>
    </source>
</evidence>
<organism evidence="2 3">
    <name type="scientific">Winkia neuii subsp. anitrata</name>
    <dbReference type="NCBI Taxonomy" id="29318"/>
    <lineage>
        <taxon>Bacteria</taxon>
        <taxon>Bacillati</taxon>
        <taxon>Actinomycetota</taxon>
        <taxon>Actinomycetes</taxon>
        <taxon>Actinomycetales</taxon>
        <taxon>Actinomycetaceae</taxon>
        <taxon>Winkia</taxon>
    </lineage>
</organism>
<dbReference type="GO" id="GO:0043958">
    <property type="term" value="F:acryloyl-CoA reductase (NADH) activity"/>
    <property type="evidence" value="ECO:0007669"/>
    <property type="project" value="UniProtKB-EC"/>
</dbReference>
<gene>
    <name evidence="2" type="ORF">PIG85_00620</name>
</gene>
<dbReference type="KEGG" id="wne:PIG85_00620"/>
<evidence type="ECO:0000313" key="3">
    <source>
        <dbReference type="Proteomes" id="UP001211044"/>
    </source>
</evidence>
<protein>
    <submittedName>
        <fullName evidence="2">Acryloyl-CoA reductase</fullName>
        <ecNumber evidence="2">1.3.1.95</ecNumber>
    </submittedName>
</protein>
<dbReference type="RefSeq" id="WP_004806962.1">
    <property type="nucleotide sequence ID" value="NZ_CP116394.1"/>
</dbReference>
<dbReference type="PANTHER" id="PTHR43677:SF1">
    <property type="entry name" value="ACRYLYL-COA REDUCTASE ACUI-RELATED"/>
    <property type="match status" value="1"/>
</dbReference>
<dbReference type="Gene3D" id="3.90.180.10">
    <property type="entry name" value="Medium-chain alcohol dehydrogenases, catalytic domain"/>
    <property type="match status" value="1"/>
</dbReference>
<dbReference type="PANTHER" id="PTHR43677">
    <property type="entry name" value="SHORT-CHAIN DEHYDROGENASE/REDUCTASE"/>
    <property type="match status" value="1"/>
</dbReference>
<dbReference type="InterPro" id="IPR011032">
    <property type="entry name" value="GroES-like_sf"/>
</dbReference>
<reference evidence="2" key="1">
    <citation type="submission" date="2023-01" db="EMBL/GenBank/DDBJ databases">
        <title>Comparative Genomic Analysis of the Clinically-Derived Winkia Strain NY0527 Provides Evidence into the Taxonomic Reassignment of Winkia neuii and Characterizes Their Virulence Traits.</title>
        <authorList>
            <person name="Cai X."/>
            <person name="Peng Y."/>
            <person name="Li M."/>
            <person name="Qiu Y."/>
            <person name="Wang Y."/>
            <person name="Xu L."/>
            <person name="Hou Q."/>
        </authorList>
    </citation>
    <scope>NUCLEOTIDE SEQUENCE</scope>
    <source>
        <strain evidence="2">NY0527</strain>
    </source>
</reference>
<dbReference type="SUPFAM" id="SSF51735">
    <property type="entry name" value="NAD(P)-binding Rossmann-fold domains"/>
    <property type="match status" value="1"/>
</dbReference>
<dbReference type="InterPro" id="IPR051397">
    <property type="entry name" value="Zn-ADH-like_protein"/>
</dbReference>
<dbReference type="GO" id="GO:0043957">
    <property type="term" value="F:acryloyl-CoA reductase (NADPH) activity"/>
    <property type="evidence" value="ECO:0007669"/>
    <property type="project" value="TreeGrafter"/>
</dbReference>
<evidence type="ECO:0000313" key="2">
    <source>
        <dbReference type="EMBL" id="WCE46181.1"/>
    </source>
</evidence>
<dbReference type="EMBL" id="CP116394">
    <property type="protein sequence ID" value="WCE46181.1"/>
    <property type="molecule type" value="Genomic_DNA"/>
</dbReference>
<feature type="domain" description="Enoyl reductase (ER)" evidence="1">
    <location>
        <begin position="11"/>
        <end position="318"/>
    </location>
</feature>